<dbReference type="OrthoDB" id="1875751at2759"/>
<feature type="compositionally biased region" description="Basic and acidic residues" evidence="4">
    <location>
        <begin position="17"/>
        <end position="41"/>
    </location>
</feature>
<dbReference type="PROSITE" id="PS50102">
    <property type="entry name" value="RRM"/>
    <property type="match status" value="2"/>
</dbReference>
<dbReference type="InterPro" id="IPR012677">
    <property type="entry name" value="Nucleotide-bd_a/b_plait_sf"/>
</dbReference>
<feature type="domain" description="RRM" evidence="5">
    <location>
        <begin position="175"/>
        <end position="252"/>
    </location>
</feature>
<evidence type="ECO:0000313" key="7">
    <source>
        <dbReference type="Proteomes" id="UP000769528"/>
    </source>
</evidence>
<sequence length="429" mass="47715">MSLSDDEALFDDIYGDNEAKIEETKTSSEATNDKEEVKEQTQEASTTEEVKKEEEENQKSRVEIQEDQKSADSAAFESAESKRKADLSRDAGKMFVGGLDWDTSEEKFKEYFSKFGEVIDHTIMRDSNGRSRGFGFLSFSEKGPVDEVLKSQHILDGKVIDPKRAIPREEQDKTGKIFVGGIAPEVRPHEFEAFFSKFGSIIDAQLMLDKDTGRSRGFGFVTFDSPEAVDKVCVGKYLDFNGRQIEVKRAEPRGPQQQQNHIQQQQQRIMQQQGMMAMGMGTQVPNSGASGVYQGVTPEAMAEYWQQMQQYWLQVQQQQGASSDPNMAAQLAAYTQQLQQFQQIQQSGSGAGLESTVSGTPTEGSSNYDNTTPKAPANAPRGPKSFNNDNYRGNYRGGYRGGRGGRGRGNYRGGYNSRGGYHPYSRGSN</sequence>
<accession>A0A9P8PN40</accession>
<gene>
    <name evidence="6" type="ORF">WICMUC_003340</name>
</gene>
<feature type="region of interest" description="Disordered" evidence="4">
    <location>
        <begin position="345"/>
        <end position="429"/>
    </location>
</feature>
<dbReference type="SMART" id="SM00360">
    <property type="entry name" value="RRM"/>
    <property type="match status" value="2"/>
</dbReference>
<evidence type="ECO:0000259" key="5">
    <source>
        <dbReference type="PROSITE" id="PS50102"/>
    </source>
</evidence>
<dbReference type="EMBL" id="JAEUBF010000853">
    <property type="protein sequence ID" value="KAH3674502.1"/>
    <property type="molecule type" value="Genomic_DNA"/>
</dbReference>
<keyword evidence="7" id="KW-1185">Reference proteome</keyword>
<evidence type="ECO:0000256" key="4">
    <source>
        <dbReference type="SAM" id="MobiDB-lite"/>
    </source>
</evidence>
<reference evidence="6" key="1">
    <citation type="journal article" date="2021" name="Open Biol.">
        <title>Shared evolutionary footprints suggest mitochondrial oxidative damage underlies multiple complex I losses in fungi.</title>
        <authorList>
            <person name="Schikora-Tamarit M.A."/>
            <person name="Marcet-Houben M."/>
            <person name="Nosek J."/>
            <person name="Gabaldon T."/>
        </authorList>
    </citation>
    <scope>NUCLEOTIDE SEQUENCE</scope>
    <source>
        <strain evidence="6">CBS6341</strain>
    </source>
</reference>
<keyword evidence="2 3" id="KW-0694">RNA-binding</keyword>
<dbReference type="CDD" id="cd12330">
    <property type="entry name" value="RRM2_Hrp1p"/>
    <property type="match status" value="1"/>
</dbReference>
<feature type="compositionally biased region" description="Basic and acidic residues" evidence="4">
    <location>
        <begin position="48"/>
        <end position="70"/>
    </location>
</feature>
<evidence type="ECO:0000256" key="2">
    <source>
        <dbReference type="ARBA" id="ARBA00022884"/>
    </source>
</evidence>
<feature type="compositionally biased region" description="Polar residues" evidence="4">
    <location>
        <begin position="355"/>
        <end position="373"/>
    </location>
</feature>
<organism evidence="6 7">
    <name type="scientific">Wickerhamomyces mucosus</name>
    <dbReference type="NCBI Taxonomy" id="1378264"/>
    <lineage>
        <taxon>Eukaryota</taxon>
        <taxon>Fungi</taxon>
        <taxon>Dikarya</taxon>
        <taxon>Ascomycota</taxon>
        <taxon>Saccharomycotina</taxon>
        <taxon>Saccharomycetes</taxon>
        <taxon>Phaffomycetales</taxon>
        <taxon>Wickerhamomycetaceae</taxon>
        <taxon>Wickerhamomyces</taxon>
    </lineage>
</organism>
<dbReference type="InterPro" id="IPR035979">
    <property type="entry name" value="RBD_domain_sf"/>
</dbReference>
<dbReference type="PANTHER" id="PTHR48032:SF6">
    <property type="entry name" value="RNA-BINDING (RRM_RBD_RNP MOTIFS) FAMILY PROTEIN"/>
    <property type="match status" value="1"/>
</dbReference>
<dbReference type="SUPFAM" id="SSF54928">
    <property type="entry name" value="RNA-binding domain, RBD"/>
    <property type="match status" value="2"/>
</dbReference>
<dbReference type="InterPro" id="IPR000504">
    <property type="entry name" value="RRM_dom"/>
</dbReference>
<feature type="domain" description="RRM" evidence="5">
    <location>
        <begin position="92"/>
        <end position="173"/>
    </location>
</feature>
<dbReference type="PANTHER" id="PTHR48032">
    <property type="entry name" value="RNA-BINDING PROTEIN MUSASHI HOMOLOG RBP6"/>
    <property type="match status" value="1"/>
</dbReference>
<feature type="compositionally biased region" description="Gly residues" evidence="4">
    <location>
        <begin position="395"/>
        <end position="412"/>
    </location>
</feature>
<evidence type="ECO:0000313" key="6">
    <source>
        <dbReference type="EMBL" id="KAH3674502.1"/>
    </source>
</evidence>
<comment type="caution">
    <text evidence="6">The sequence shown here is derived from an EMBL/GenBank/DDBJ whole genome shotgun (WGS) entry which is preliminary data.</text>
</comment>
<feature type="region of interest" description="Disordered" evidence="4">
    <location>
        <begin position="1"/>
        <end position="83"/>
    </location>
</feature>
<dbReference type="AlphaFoldDB" id="A0A9P8PN40"/>
<evidence type="ECO:0000256" key="1">
    <source>
        <dbReference type="ARBA" id="ARBA00022737"/>
    </source>
</evidence>
<dbReference type="Proteomes" id="UP000769528">
    <property type="component" value="Unassembled WGS sequence"/>
</dbReference>
<dbReference type="GO" id="GO:0006417">
    <property type="term" value="P:regulation of translation"/>
    <property type="evidence" value="ECO:0007669"/>
    <property type="project" value="TreeGrafter"/>
</dbReference>
<dbReference type="Pfam" id="PF00076">
    <property type="entry name" value="RRM_1"/>
    <property type="match status" value="2"/>
</dbReference>
<feature type="compositionally biased region" description="Acidic residues" evidence="4">
    <location>
        <begin position="1"/>
        <end position="15"/>
    </location>
</feature>
<reference evidence="6" key="2">
    <citation type="submission" date="2021-01" db="EMBL/GenBank/DDBJ databases">
        <authorList>
            <person name="Schikora-Tamarit M.A."/>
        </authorList>
    </citation>
    <scope>NUCLEOTIDE SEQUENCE</scope>
    <source>
        <strain evidence="6">CBS6341</strain>
    </source>
</reference>
<keyword evidence="1" id="KW-0677">Repeat</keyword>
<evidence type="ECO:0000256" key="3">
    <source>
        <dbReference type="PROSITE-ProRule" id="PRU00176"/>
    </source>
</evidence>
<protein>
    <recommendedName>
        <fullName evidence="5">RRM domain-containing protein</fullName>
    </recommendedName>
</protein>
<dbReference type="GO" id="GO:0003729">
    <property type="term" value="F:mRNA binding"/>
    <property type="evidence" value="ECO:0007669"/>
    <property type="project" value="TreeGrafter"/>
</dbReference>
<dbReference type="Gene3D" id="3.30.70.330">
    <property type="match status" value="2"/>
</dbReference>
<name>A0A9P8PN40_9ASCO</name>
<proteinExistence type="predicted"/>